<organism evidence="5 6">
    <name type="scientific">Natronospira elongata</name>
    <dbReference type="NCBI Taxonomy" id="3110268"/>
    <lineage>
        <taxon>Bacteria</taxon>
        <taxon>Pseudomonadati</taxon>
        <taxon>Pseudomonadota</taxon>
        <taxon>Gammaproteobacteria</taxon>
        <taxon>Natronospirales</taxon>
        <taxon>Natronospiraceae</taxon>
        <taxon>Natronospira</taxon>
    </lineage>
</organism>
<evidence type="ECO:0000259" key="3">
    <source>
        <dbReference type="PROSITE" id="PS50883"/>
    </source>
</evidence>
<dbReference type="InterPro" id="IPR029787">
    <property type="entry name" value="Nucleotide_cyclase"/>
</dbReference>
<accession>A0AAP6MLL9</accession>
<dbReference type="PROSITE" id="PS50887">
    <property type="entry name" value="GGDEF"/>
    <property type="match status" value="1"/>
</dbReference>
<evidence type="ECO:0000313" key="5">
    <source>
        <dbReference type="EMBL" id="MEA5444762.1"/>
    </source>
</evidence>
<gene>
    <name evidence="5" type="ORF">VCB98_02905</name>
</gene>
<dbReference type="CDD" id="cd01948">
    <property type="entry name" value="EAL"/>
    <property type="match status" value="1"/>
</dbReference>
<dbReference type="GO" id="GO:0003824">
    <property type="term" value="F:catalytic activity"/>
    <property type="evidence" value="ECO:0007669"/>
    <property type="project" value="UniProtKB-ARBA"/>
</dbReference>
<sequence length="654" mass="73126">HSIIESREPFHLLENRNVHRDGHEVVLETSGTPVFDEEGHFRGYRGIDRDITERKRLEEALRALALLSGKETEETFFQLTVRNLSKALGLHLAVLIREEGEGDSPSVCAFHDELGELRAPAIPEQIIARLSAEARLILRENAADDLSQDPLVKALGATSVLATTIRHSSGSRWGWLICLDRKPISQTRASRAEPVLDVFASRITLELDRNQAHADLSWEASHDALTGLLNRRAFDDQLRIVTTQAPEPGRTHALIYMDLDQFKVVNDTCGHMAGDELLRQLSRAMNRRLRKTDLLARLGGDEFGLLLANCPVERSMEIAEGLLETVRAFQFSWEGRAFSVGASIGIAHTRESNLEHDSLLAQADLACYAAKDLGRNRIQVYQSDNAHIQARHGEMGWVPRLDRALAEDRFELFGQWIVPVQADSSRLPSLEILLRLRDENGDLVSPAQFIPAAERYNLMSRIDRHVIDQVLLRASRMPSHLRPRRWSINLSGTSLGDGTLAGFIESRFQAHGVDPAWFCFEITETAAISNFEEAQGLCQRLRKLGARVGLDDFGSGLSSFAYLRQIQLDAMKIDGSFVRHVAEDPVARSMVQAMHQVGKAMRLDTVAEFVEDHQTLLVLRDIGIDLAQGFALHRPQPLDSLDLPPTPTDDGSYQ</sequence>
<dbReference type="SUPFAM" id="SSF55785">
    <property type="entry name" value="PYP-like sensor domain (PAS domain)"/>
    <property type="match status" value="1"/>
</dbReference>
<dbReference type="Gene3D" id="3.30.70.270">
    <property type="match status" value="1"/>
</dbReference>
<dbReference type="SMART" id="SM00052">
    <property type="entry name" value="EAL"/>
    <property type="match status" value="1"/>
</dbReference>
<evidence type="ECO:0000256" key="1">
    <source>
        <dbReference type="ARBA" id="ARBA00001946"/>
    </source>
</evidence>
<dbReference type="NCBIfam" id="TIGR00254">
    <property type="entry name" value="GGDEF"/>
    <property type="match status" value="1"/>
</dbReference>
<dbReference type="InterPro" id="IPR052155">
    <property type="entry name" value="Biofilm_reg_signaling"/>
</dbReference>
<dbReference type="PANTHER" id="PTHR44757">
    <property type="entry name" value="DIGUANYLATE CYCLASE DGCP"/>
    <property type="match status" value="1"/>
</dbReference>
<feature type="domain" description="EAL" evidence="3">
    <location>
        <begin position="394"/>
        <end position="649"/>
    </location>
</feature>
<dbReference type="PROSITE" id="PS50113">
    <property type="entry name" value="PAC"/>
    <property type="match status" value="1"/>
</dbReference>
<dbReference type="InterPro" id="IPR000160">
    <property type="entry name" value="GGDEF_dom"/>
</dbReference>
<dbReference type="RefSeq" id="WP_346050309.1">
    <property type="nucleotide sequence ID" value="NZ_JAYGII010000004.1"/>
</dbReference>
<dbReference type="Gene3D" id="3.30.450.20">
    <property type="entry name" value="PAS domain"/>
    <property type="match status" value="1"/>
</dbReference>
<dbReference type="InterPro" id="IPR035965">
    <property type="entry name" value="PAS-like_dom_sf"/>
</dbReference>
<evidence type="ECO:0000259" key="4">
    <source>
        <dbReference type="PROSITE" id="PS50887"/>
    </source>
</evidence>
<dbReference type="InterPro" id="IPR001633">
    <property type="entry name" value="EAL_dom"/>
</dbReference>
<protein>
    <submittedName>
        <fullName evidence="5">EAL domain-containing protein</fullName>
    </submittedName>
</protein>
<dbReference type="PANTHER" id="PTHR44757:SF4">
    <property type="entry name" value="DIGUANYLATE CYCLASE DGCE-RELATED"/>
    <property type="match status" value="1"/>
</dbReference>
<dbReference type="CDD" id="cd01949">
    <property type="entry name" value="GGDEF"/>
    <property type="match status" value="1"/>
</dbReference>
<dbReference type="InterPro" id="IPR000014">
    <property type="entry name" value="PAS"/>
</dbReference>
<reference evidence="5 6" key="1">
    <citation type="submission" date="2023-12" db="EMBL/GenBank/DDBJ databases">
        <title>Whole-genome sequencing of halo(alkali)philic microorganisms from hypersaline lakes.</title>
        <authorList>
            <person name="Sorokin D.Y."/>
            <person name="Merkel A.Y."/>
            <person name="Messina E."/>
            <person name="Yakimov M."/>
        </authorList>
    </citation>
    <scope>NUCLEOTIDE SEQUENCE [LARGE SCALE GENOMIC DNA]</scope>
    <source>
        <strain evidence="5 6">AB-CW1</strain>
    </source>
</reference>
<feature type="non-terminal residue" evidence="5">
    <location>
        <position position="1"/>
    </location>
</feature>
<dbReference type="InterPro" id="IPR000700">
    <property type="entry name" value="PAS-assoc_C"/>
</dbReference>
<dbReference type="Pfam" id="PF00563">
    <property type="entry name" value="EAL"/>
    <property type="match status" value="1"/>
</dbReference>
<dbReference type="Gene3D" id="3.30.450.40">
    <property type="match status" value="1"/>
</dbReference>
<proteinExistence type="predicted"/>
<comment type="cofactor">
    <cofactor evidence="1">
        <name>Mg(2+)</name>
        <dbReference type="ChEBI" id="CHEBI:18420"/>
    </cofactor>
</comment>
<dbReference type="InterPro" id="IPR035919">
    <property type="entry name" value="EAL_sf"/>
</dbReference>
<name>A0AAP6MLL9_9GAMM</name>
<comment type="caution">
    <text evidence="5">The sequence shown here is derived from an EMBL/GenBank/DDBJ whole genome shotgun (WGS) entry which is preliminary data.</text>
</comment>
<keyword evidence="6" id="KW-1185">Reference proteome</keyword>
<feature type="domain" description="GGDEF" evidence="4">
    <location>
        <begin position="250"/>
        <end position="383"/>
    </location>
</feature>
<dbReference type="SMART" id="SM00086">
    <property type="entry name" value="PAC"/>
    <property type="match status" value="1"/>
</dbReference>
<dbReference type="Pfam" id="PF00990">
    <property type="entry name" value="GGDEF"/>
    <property type="match status" value="1"/>
</dbReference>
<feature type="domain" description="PAC" evidence="2">
    <location>
        <begin position="11"/>
        <end position="63"/>
    </location>
</feature>
<dbReference type="PROSITE" id="PS50883">
    <property type="entry name" value="EAL"/>
    <property type="match status" value="1"/>
</dbReference>
<dbReference type="SUPFAM" id="SSF55073">
    <property type="entry name" value="Nucleotide cyclase"/>
    <property type="match status" value="1"/>
</dbReference>
<dbReference type="InterPro" id="IPR043128">
    <property type="entry name" value="Rev_trsase/Diguanyl_cyclase"/>
</dbReference>
<dbReference type="Gene3D" id="3.20.20.450">
    <property type="entry name" value="EAL domain"/>
    <property type="match status" value="1"/>
</dbReference>
<dbReference type="Proteomes" id="UP001302316">
    <property type="component" value="Unassembled WGS sequence"/>
</dbReference>
<dbReference type="SUPFAM" id="SSF55781">
    <property type="entry name" value="GAF domain-like"/>
    <property type="match status" value="1"/>
</dbReference>
<dbReference type="NCBIfam" id="TIGR00229">
    <property type="entry name" value="sensory_box"/>
    <property type="match status" value="1"/>
</dbReference>
<evidence type="ECO:0000259" key="2">
    <source>
        <dbReference type="PROSITE" id="PS50113"/>
    </source>
</evidence>
<dbReference type="EMBL" id="JAYGII010000004">
    <property type="protein sequence ID" value="MEA5444762.1"/>
    <property type="molecule type" value="Genomic_DNA"/>
</dbReference>
<dbReference type="AlphaFoldDB" id="A0AAP6MLL9"/>
<evidence type="ECO:0000313" key="6">
    <source>
        <dbReference type="Proteomes" id="UP001302316"/>
    </source>
</evidence>
<dbReference type="SMART" id="SM00267">
    <property type="entry name" value="GGDEF"/>
    <property type="match status" value="1"/>
</dbReference>
<dbReference type="FunFam" id="3.30.70.270:FF:000001">
    <property type="entry name" value="Diguanylate cyclase domain protein"/>
    <property type="match status" value="1"/>
</dbReference>
<dbReference type="InterPro" id="IPR029016">
    <property type="entry name" value="GAF-like_dom_sf"/>
</dbReference>
<dbReference type="InterPro" id="IPR001610">
    <property type="entry name" value="PAC"/>
</dbReference>
<dbReference type="SUPFAM" id="SSF141868">
    <property type="entry name" value="EAL domain-like"/>
    <property type="match status" value="1"/>
</dbReference>